<evidence type="ECO:0000256" key="6">
    <source>
        <dbReference type="ARBA" id="ARBA00023054"/>
    </source>
</evidence>
<evidence type="ECO:0000256" key="11">
    <source>
        <dbReference type="RuleBase" id="RU000394"/>
    </source>
</evidence>
<dbReference type="GO" id="GO:0005524">
    <property type="term" value="F:ATP binding"/>
    <property type="evidence" value="ECO:0007669"/>
    <property type="project" value="UniProtKB-UniRule"/>
</dbReference>
<keyword evidence="6 12" id="KW-0175">Coiled coil</keyword>
<comment type="function">
    <text evidence="9">Plus-end directed microtubule motor that may be used for anterograde axonal transport and could conceivably move cargos in fly neurons different than those moved by kinesin heavy chain or other plus-end directed motors.</text>
</comment>
<dbReference type="GO" id="GO:0007018">
    <property type="term" value="P:microtubule-based movement"/>
    <property type="evidence" value="ECO:0007669"/>
    <property type="project" value="InterPro"/>
</dbReference>
<dbReference type="GO" id="GO:0005874">
    <property type="term" value="C:microtubule"/>
    <property type="evidence" value="ECO:0007669"/>
    <property type="project" value="UniProtKB-KW"/>
</dbReference>
<dbReference type="SMART" id="SM00129">
    <property type="entry name" value="KISc"/>
    <property type="match status" value="1"/>
</dbReference>
<keyword evidence="3 11" id="KW-0493">Microtubule</keyword>
<sequence length="823" mass="92087">MERSIRTKSSSTAKNECVQVVVRCRPLNNKELTGNFQKVVDVYPSRGVIEILNCNEASRENKKMFTYDAVYDCSSTQQTIYDEVVRPLVASVMEGFNGCVFAYGQTGTGKTHTMEGIKNDPEQKGIIPRAFEQVWAHINRAQNMNFLVAVSYLEIYMEELRDLLKPNSTTSLELRERDGGVVVPNLHSVLCKSVDDMLNVMHQGNKNRTVGFTNMNEHSSRSHAIFLIKIEMCEAGSTLVKVGKLNLIDLAGSERQSKTGATAERLKEASKINRALSSLGNVISALAEKSPHIPYRDSKLTRLLQDSLGGNSKTIMIANIGPSEYNYNETLTTLRYAHRAKTIENKPVKNEDPQDTKLREYQKEIAELRKLISERQKREKSVHREKKSKKRATVARVKRESNLLQSDEKSDSEVEEDDEDNDCEKENEQDFNELDAKAKEELMKEREATALLAAKLQELEGALVKGGKNILDTYTERQFELEKKLSEIAERKKREIEMQQQLELQEESTMEIRETFTSLQQEVELKTRKLKKCYAKCMALKQELQDTRDEHNRDRRELEMTQNELIKELKRLLLIIDNFVPAEVKSRLYTQAKYDDEAEEWFLNGNMMLSSHQVVSRPVADSSRRRPMSEYALHMIKTNAPDAVRYKGENIMNYELDMPLRTTYEYSNPKVSASLQAVLAEAMQTEDDIDITDQSNYASMMKMRLDQITKRNIQEHPASHSAANGVSVHGAGLGSGAGGSGMVNGGTIPGGVSSSISGNHSSTSRARSSIYNRGKSAAPAFGAHSAASSKKAIASSALSASGHGGSGIGAGNTFPKARGLIPK</sequence>
<dbReference type="VEuPathDB" id="VectorBase:AALB003897"/>
<keyword evidence="15" id="KW-1185">Reference proteome</keyword>
<dbReference type="Proteomes" id="UP000069272">
    <property type="component" value="Chromosome 3R"/>
</dbReference>
<name>A0A182FBL4_ANOAL</name>
<dbReference type="Gene3D" id="3.40.850.10">
    <property type="entry name" value="Kinesin motor domain"/>
    <property type="match status" value="1"/>
</dbReference>
<feature type="coiled-coil region" evidence="12">
    <location>
        <begin position="530"/>
        <end position="568"/>
    </location>
</feature>
<keyword evidence="8" id="KW-0206">Cytoskeleton</keyword>
<evidence type="ECO:0000313" key="15">
    <source>
        <dbReference type="Proteomes" id="UP000069272"/>
    </source>
</evidence>
<feature type="region of interest" description="Disordered" evidence="13">
    <location>
        <begin position="798"/>
        <end position="823"/>
    </location>
</feature>
<evidence type="ECO:0000256" key="5">
    <source>
        <dbReference type="ARBA" id="ARBA00022840"/>
    </source>
</evidence>
<feature type="compositionally biased region" description="Acidic residues" evidence="13">
    <location>
        <begin position="413"/>
        <end position="423"/>
    </location>
</feature>
<evidence type="ECO:0000256" key="3">
    <source>
        <dbReference type="ARBA" id="ARBA00022701"/>
    </source>
</evidence>
<evidence type="ECO:0000256" key="8">
    <source>
        <dbReference type="ARBA" id="ARBA00023212"/>
    </source>
</evidence>
<accession>A0A182FBL4</accession>
<evidence type="ECO:0000256" key="10">
    <source>
        <dbReference type="PROSITE-ProRule" id="PRU00283"/>
    </source>
</evidence>
<dbReference type="SUPFAM" id="SSF52540">
    <property type="entry name" value="P-loop containing nucleoside triphosphate hydrolases"/>
    <property type="match status" value="1"/>
</dbReference>
<protein>
    <recommendedName>
        <fullName evidence="11">Kinesin-like protein</fullName>
    </recommendedName>
</protein>
<evidence type="ECO:0000313" key="14">
    <source>
        <dbReference type="EnsemblMetazoa" id="AALB003897-PA"/>
    </source>
</evidence>
<dbReference type="FunFam" id="3.40.850.10:FF:000029">
    <property type="entry name" value="Kinesin-like protein KIF17"/>
    <property type="match status" value="1"/>
</dbReference>
<reference evidence="14" key="2">
    <citation type="submission" date="2022-08" db="UniProtKB">
        <authorList>
            <consortium name="EnsemblMetazoa"/>
        </authorList>
    </citation>
    <scope>IDENTIFICATION</scope>
    <source>
        <strain evidence="14">STECLA/ALBI9_A</strain>
    </source>
</reference>
<dbReference type="PANTHER" id="PTHR47969:SF21">
    <property type="entry name" value="KINESIN-LIKE PROTEIN"/>
    <property type="match status" value="1"/>
</dbReference>
<reference evidence="14 15" key="1">
    <citation type="journal article" date="2017" name="G3 (Bethesda)">
        <title>The Physical Genome Mapping of Anopheles albimanus Corrected Scaffold Misassemblies and Identified Interarm Rearrangements in Genus Anopheles.</title>
        <authorList>
            <person name="Artemov G.N."/>
            <person name="Peery A.N."/>
            <person name="Jiang X."/>
            <person name="Tu Z."/>
            <person name="Stegniy V.N."/>
            <person name="Sharakhova M.V."/>
            <person name="Sharakhov I.V."/>
        </authorList>
    </citation>
    <scope>NUCLEOTIDE SEQUENCE [LARGE SCALE GENOMIC DNA]</scope>
    <source>
        <strain evidence="14 15">ALBI9_A</strain>
    </source>
</reference>
<evidence type="ECO:0000256" key="7">
    <source>
        <dbReference type="ARBA" id="ARBA00023175"/>
    </source>
</evidence>
<dbReference type="GO" id="GO:0003777">
    <property type="term" value="F:microtubule motor activity"/>
    <property type="evidence" value="ECO:0007669"/>
    <property type="project" value="InterPro"/>
</dbReference>
<organism evidence="14 15">
    <name type="scientific">Anopheles albimanus</name>
    <name type="common">New world malaria mosquito</name>
    <dbReference type="NCBI Taxonomy" id="7167"/>
    <lineage>
        <taxon>Eukaryota</taxon>
        <taxon>Metazoa</taxon>
        <taxon>Ecdysozoa</taxon>
        <taxon>Arthropoda</taxon>
        <taxon>Hexapoda</taxon>
        <taxon>Insecta</taxon>
        <taxon>Pterygota</taxon>
        <taxon>Neoptera</taxon>
        <taxon>Endopterygota</taxon>
        <taxon>Diptera</taxon>
        <taxon>Nematocera</taxon>
        <taxon>Culicoidea</taxon>
        <taxon>Culicidae</taxon>
        <taxon>Anophelinae</taxon>
        <taxon>Anopheles</taxon>
    </lineage>
</organism>
<dbReference type="InterPro" id="IPR027640">
    <property type="entry name" value="Kinesin-like_fam"/>
</dbReference>
<dbReference type="PROSITE" id="PS50067">
    <property type="entry name" value="KINESIN_MOTOR_2"/>
    <property type="match status" value="1"/>
</dbReference>
<comment type="similarity">
    <text evidence="10 11">Belongs to the TRAFAC class myosin-kinesin ATPase superfamily. Kinesin family.</text>
</comment>
<proteinExistence type="inferred from homology"/>
<dbReference type="OrthoDB" id="3176171at2759"/>
<dbReference type="GeneID" id="118465959"/>
<dbReference type="Pfam" id="PF00225">
    <property type="entry name" value="Kinesin"/>
    <property type="match status" value="1"/>
</dbReference>
<dbReference type="EnsemblMetazoa" id="AALB003897-RA">
    <property type="protein sequence ID" value="AALB003897-PA"/>
    <property type="gene ID" value="AALB003897"/>
</dbReference>
<dbReference type="KEGG" id="aali:118465959"/>
<evidence type="ECO:0000256" key="2">
    <source>
        <dbReference type="ARBA" id="ARBA00022490"/>
    </source>
</evidence>
<keyword evidence="2" id="KW-0963">Cytoplasm</keyword>
<dbReference type="GO" id="GO:0008017">
    <property type="term" value="F:microtubule binding"/>
    <property type="evidence" value="ECO:0007669"/>
    <property type="project" value="InterPro"/>
</dbReference>
<dbReference type="PANTHER" id="PTHR47969">
    <property type="entry name" value="CHROMOSOME-ASSOCIATED KINESIN KIF4A-RELATED"/>
    <property type="match status" value="1"/>
</dbReference>
<feature type="compositionally biased region" description="Basic and acidic residues" evidence="13">
    <location>
        <begin position="397"/>
        <end position="412"/>
    </location>
</feature>
<evidence type="ECO:0000256" key="4">
    <source>
        <dbReference type="ARBA" id="ARBA00022741"/>
    </source>
</evidence>
<evidence type="ECO:0000256" key="1">
    <source>
        <dbReference type="ARBA" id="ARBA00004245"/>
    </source>
</evidence>
<dbReference type="RefSeq" id="XP_035790592.1">
    <property type="nucleotide sequence ID" value="XM_035934699.1"/>
</dbReference>
<dbReference type="VEuPathDB" id="VectorBase:AALB20_027309"/>
<feature type="binding site" evidence="10">
    <location>
        <begin position="104"/>
        <end position="111"/>
    </location>
    <ligand>
        <name>ATP</name>
        <dbReference type="ChEBI" id="CHEBI:30616"/>
    </ligand>
</feature>
<dbReference type="InterPro" id="IPR027417">
    <property type="entry name" value="P-loop_NTPase"/>
</dbReference>
<dbReference type="InterPro" id="IPR019821">
    <property type="entry name" value="Kinesin_motor_CS"/>
</dbReference>
<dbReference type="AlphaFoldDB" id="A0A182FBL4"/>
<evidence type="ECO:0000256" key="13">
    <source>
        <dbReference type="SAM" id="MobiDB-lite"/>
    </source>
</evidence>
<dbReference type="PRINTS" id="PR00380">
    <property type="entry name" value="KINESINHEAVY"/>
</dbReference>
<keyword evidence="5 10" id="KW-0067">ATP-binding</keyword>
<feature type="region of interest" description="Disordered" evidence="13">
    <location>
        <begin position="375"/>
        <end position="431"/>
    </location>
</feature>
<keyword evidence="7 10" id="KW-0505">Motor protein</keyword>
<dbReference type="InterPro" id="IPR036961">
    <property type="entry name" value="Kinesin_motor_dom_sf"/>
</dbReference>
<feature type="compositionally biased region" description="Basic residues" evidence="13">
    <location>
        <begin position="380"/>
        <end position="393"/>
    </location>
</feature>
<dbReference type="InterPro" id="IPR001752">
    <property type="entry name" value="Kinesin_motor_dom"/>
</dbReference>
<keyword evidence="4 10" id="KW-0547">Nucleotide-binding</keyword>
<evidence type="ECO:0000256" key="9">
    <source>
        <dbReference type="ARBA" id="ARBA00060187"/>
    </source>
</evidence>
<evidence type="ECO:0000256" key="12">
    <source>
        <dbReference type="SAM" id="Coils"/>
    </source>
</evidence>
<dbReference type="PROSITE" id="PS00411">
    <property type="entry name" value="KINESIN_MOTOR_1"/>
    <property type="match status" value="1"/>
</dbReference>
<dbReference type="CTD" id="39332"/>
<comment type="subcellular location">
    <subcellularLocation>
        <location evidence="1">Cytoplasm</location>
        <location evidence="1">Cytoskeleton</location>
    </subcellularLocation>
</comment>
<dbReference type="STRING" id="7167.A0A182FBL4"/>